<sequence length="591" mass="66580">MDASLLRTLKIPELTLRDTILFDVTCALFTHTIYKRYETDASRLLIHLVLLVVIPTFPAACFIPHFPESTHLALLASFSLFYVTLFASIVLYRLSPWHPLAKYPGPILARITKLWGAVVMINGKNHVRFKQLHEKYGPYVRVGPNEISVIDVSAIPHILGGDGMPKGPMWTARKASSKSPFHSLISLQSAKEHARRRRPWNRAFNTTAVKEYEPTIQKRALQLVHELETRSKGDGELKGEGPRSLNLAAWLNYFTTDFMGDMAFGGGFELMHDGGDKVGIWAQMEAGMKFMAFFQHFPWLMPLFAKLSLESKDMVKFRNFAFDRVRQRKTNGSAVRDLFYHLIDEGDVEKVKPTDSEIISDGALAMIAGSDTTSTVLSSLFSLLLRNPKEYARLQKEVDEAFPPGEGDPFDTTKLAEMPFLNAVINEAMRLLPPVPTYLQRAPEAGTGGKWIKDSFIPEGTAVVVPPYALLRSSTYFSPNPDSFWPDRWMHESAVRRTALQEANFEFKAVTGSSEDVMTNMAAFIPFSYGPAVCAGRLLAIVEMRMVAALIMQRFEMRFADGYDPRDWEETMKDYFVAESGKLPVVLTPRV</sequence>
<proteinExistence type="inferred from homology"/>
<dbReference type="OrthoDB" id="6692864at2759"/>
<evidence type="ECO:0000256" key="4">
    <source>
        <dbReference type="ARBA" id="ARBA00022723"/>
    </source>
</evidence>
<feature type="transmembrane region" description="Helical" evidence="9">
    <location>
        <begin position="44"/>
        <end position="66"/>
    </location>
</feature>
<comment type="similarity">
    <text evidence="3">Belongs to the cytochrome P450 family.</text>
</comment>
<reference evidence="10 11" key="1">
    <citation type="journal article" date="2017" name="Mol. Ecol.">
        <title>Comparative and population genomic landscape of Phellinus noxius: A hypervariable fungus causing root rot in trees.</title>
        <authorList>
            <person name="Chung C.L."/>
            <person name="Lee T.J."/>
            <person name="Akiba M."/>
            <person name="Lee H.H."/>
            <person name="Kuo T.H."/>
            <person name="Liu D."/>
            <person name="Ke H.M."/>
            <person name="Yokoi T."/>
            <person name="Roa M.B."/>
            <person name="Lu M.J."/>
            <person name="Chang Y.Y."/>
            <person name="Ann P.J."/>
            <person name="Tsai J.N."/>
            <person name="Chen C.Y."/>
            <person name="Tzean S.S."/>
            <person name="Ota Y."/>
            <person name="Hattori T."/>
            <person name="Sahashi N."/>
            <person name="Liou R.F."/>
            <person name="Kikuchi T."/>
            <person name="Tsai I.J."/>
        </authorList>
    </citation>
    <scope>NUCLEOTIDE SEQUENCE [LARGE SCALE GENOMIC DNA]</scope>
    <source>
        <strain evidence="10 11">FFPRI411160</strain>
    </source>
</reference>
<dbReference type="STRING" id="2282107.A0A286U510"/>
<feature type="binding site" description="axial binding residue" evidence="8">
    <location>
        <position position="534"/>
    </location>
    <ligand>
        <name>heme</name>
        <dbReference type="ChEBI" id="CHEBI:30413"/>
    </ligand>
    <ligandPart>
        <name>Fe</name>
        <dbReference type="ChEBI" id="CHEBI:18248"/>
    </ligandPart>
</feature>
<comment type="pathway">
    <text evidence="2">Secondary metabolite biosynthesis.</text>
</comment>
<evidence type="ECO:0000256" key="5">
    <source>
        <dbReference type="ARBA" id="ARBA00023002"/>
    </source>
</evidence>
<dbReference type="InterPro" id="IPR050121">
    <property type="entry name" value="Cytochrome_P450_monoxygenase"/>
</dbReference>
<comment type="caution">
    <text evidence="10">The sequence shown here is derived from an EMBL/GenBank/DDBJ whole genome shotgun (WGS) entry which is preliminary data.</text>
</comment>
<evidence type="ECO:0000256" key="6">
    <source>
        <dbReference type="ARBA" id="ARBA00023004"/>
    </source>
</evidence>
<keyword evidence="11" id="KW-1185">Reference proteome</keyword>
<dbReference type="PRINTS" id="PR00385">
    <property type="entry name" value="P450"/>
</dbReference>
<comment type="cofactor">
    <cofactor evidence="1 8">
        <name>heme</name>
        <dbReference type="ChEBI" id="CHEBI:30413"/>
    </cofactor>
</comment>
<dbReference type="GO" id="GO:0016705">
    <property type="term" value="F:oxidoreductase activity, acting on paired donors, with incorporation or reduction of molecular oxygen"/>
    <property type="evidence" value="ECO:0007669"/>
    <property type="project" value="InterPro"/>
</dbReference>
<evidence type="ECO:0000313" key="10">
    <source>
        <dbReference type="EMBL" id="PAV14599.1"/>
    </source>
</evidence>
<dbReference type="Gene3D" id="1.10.630.10">
    <property type="entry name" value="Cytochrome P450"/>
    <property type="match status" value="1"/>
</dbReference>
<dbReference type="SUPFAM" id="SSF48264">
    <property type="entry name" value="Cytochrome P450"/>
    <property type="match status" value="1"/>
</dbReference>
<dbReference type="PANTHER" id="PTHR24305:SF187">
    <property type="entry name" value="P450, PUTATIVE (EUROFUNG)-RELATED"/>
    <property type="match status" value="1"/>
</dbReference>
<dbReference type="InParanoid" id="A0A286U510"/>
<organism evidence="10 11">
    <name type="scientific">Pyrrhoderma noxium</name>
    <dbReference type="NCBI Taxonomy" id="2282107"/>
    <lineage>
        <taxon>Eukaryota</taxon>
        <taxon>Fungi</taxon>
        <taxon>Dikarya</taxon>
        <taxon>Basidiomycota</taxon>
        <taxon>Agaricomycotina</taxon>
        <taxon>Agaricomycetes</taxon>
        <taxon>Hymenochaetales</taxon>
        <taxon>Hymenochaetaceae</taxon>
        <taxon>Pyrrhoderma</taxon>
    </lineage>
</organism>
<dbReference type="PRINTS" id="PR00463">
    <property type="entry name" value="EP450I"/>
</dbReference>
<dbReference type="GO" id="GO:0004497">
    <property type="term" value="F:monooxygenase activity"/>
    <property type="evidence" value="ECO:0007669"/>
    <property type="project" value="UniProtKB-KW"/>
</dbReference>
<evidence type="ECO:0000256" key="3">
    <source>
        <dbReference type="ARBA" id="ARBA00010617"/>
    </source>
</evidence>
<keyword evidence="9" id="KW-0472">Membrane</keyword>
<keyword evidence="6 8" id="KW-0408">Iron</keyword>
<dbReference type="InterPro" id="IPR036396">
    <property type="entry name" value="Cyt_P450_sf"/>
</dbReference>
<evidence type="ECO:0000256" key="9">
    <source>
        <dbReference type="SAM" id="Phobius"/>
    </source>
</evidence>
<dbReference type="EMBL" id="NBII01000012">
    <property type="protein sequence ID" value="PAV14599.1"/>
    <property type="molecule type" value="Genomic_DNA"/>
</dbReference>
<dbReference type="Pfam" id="PF00067">
    <property type="entry name" value="p450"/>
    <property type="match status" value="1"/>
</dbReference>
<keyword evidence="4 8" id="KW-0479">Metal-binding</keyword>
<accession>A0A286U510</accession>
<protein>
    <submittedName>
        <fullName evidence="10">Cytochrome P450</fullName>
    </submittedName>
</protein>
<dbReference type="CDD" id="cd11061">
    <property type="entry name" value="CYP67-like"/>
    <property type="match status" value="1"/>
</dbReference>
<evidence type="ECO:0000256" key="7">
    <source>
        <dbReference type="ARBA" id="ARBA00023033"/>
    </source>
</evidence>
<keyword evidence="5" id="KW-0560">Oxidoreductase</keyword>
<evidence type="ECO:0000256" key="1">
    <source>
        <dbReference type="ARBA" id="ARBA00001971"/>
    </source>
</evidence>
<keyword evidence="7" id="KW-0503">Monooxygenase</keyword>
<evidence type="ECO:0000256" key="2">
    <source>
        <dbReference type="ARBA" id="ARBA00005179"/>
    </source>
</evidence>
<dbReference type="InterPro" id="IPR001128">
    <property type="entry name" value="Cyt_P450"/>
</dbReference>
<evidence type="ECO:0000256" key="8">
    <source>
        <dbReference type="PIRSR" id="PIRSR602401-1"/>
    </source>
</evidence>
<feature type="transmembrane region" description="Helical" evidence="9">
    <location>
        <begin position="72"/>
        <end position="92"/>
    </location>
</feature>
<dbReference type="GO" id="GO:0005506">
    <property type="term" value="F:iron ion binding"/>
    <property type="evidence" value="ECO:0007669"/>
    <property type="project" value="InterPro"/>
</dbReference>
<evidence type="ECO:0000313" key="11">
    <source>
        <dbReference type="Proteomes" id="UP000217199"/>
    </source>
</evidence>
<keyword evidence="9" id="KW-1133">Transmembrane helix</keyword>
<dbReference type="GO" id="GO:0020037">
    <property type="term" value="F:heme binding"/>
    <property type="evidence" value="ECO:0007669"/>
    <property type="project" value="InterPro"/>
</dbReference>
<dbReference type="PANTHER" id="PTHR24305">
    <property type="entry name" value="CYTOCHROME P450"/>
    <property type="match status" value="1"/>
</dbReference>
<dbReference type="AlphaFoldDB" id="A0A286U510"/>
<dbReference type="InterPro" id="IPR002401">
    <property type="entry name" value="Cyt_P450_E_grp-I"/>
</dbReference>
<gene>
    <name evidence="10" type="ORF">PNOK_0967700</name>
</gene>
<dbReference type="Proteomes" id="UP000217199">
    <property type="component" value="Unassembled WGS sequence"/>
</dbReference>
<keyword evidence="8" id="KW-0349">Heme</keyword>
<name>A0A286U510_9AGAM</name>
<keyword evidence="9" id="KW-0812">Transmembrane</keyword>